<dbReference type="EMBL" id="JBHUIT010000007">
    <property type="protein sequence ID" value="MFD2256356.1"/>
    <property type="molecule type" value="Genomic_DNA"/>
</dbReference>
<dbReference type="PANTHER" id="PTHR22602:SF0">
    <property type="entry name" value="TRANSFERASE CAF17, MITOCHONDRIAL-RELATED"/>
    <property type="match status" value="1"/>
</dbReference>
<dbReference type="PANTHER" id="PTHR22602">
    <property type="entry name" value="TRANSFERASE CAF17, MITOCHONDRIAL-RELATED"/>
    <property type="match status" value="1"/>
</dbReference>
<sequence>MKIDLGKTGLLEFCGPDAVRFLNGQITQDVRKVLGTGESLPSCVIDAKGKLQFRIWLTEGDSPGAVWVLCEESQTEELELRLTRYLIADDVEVKDRSGEFFISHLAEKPETGGLIRASKRLDFKGWDVFSGEPLTDAMDAGELERYRIENGIPRWGVELKEGMLPPEAGLDITDISYNKGCYIGQEVISRIKSAGKVNRRLVQFEFTEDVAEGGELLDDEGKVCGEVTSVSGSYGLGFIKRGKENSESYFLHGTPAEILL</sequence>
<evidence type="ECO:0000313" key="4">
    <source>
        <dbReference type="Proteomes" id="UP001597375"/>
    </source>
</evidence>
<dbReference type="InterPro" id="IPR057460">
    <property type="entry name" value="CAF17_C"/>
</dbReference>
<organism evidence="3 4">
    <name type="scientific">Luteolibacter algae</name>
    <dbReference type="NCBI Taxonomy" id="454151"/>
    <lineage>
        <taxon>Bacteria</taxon>
        <taxon>Pseudomonadati</taxon>
        <taxon>Verrucomicrobiota</taxon>
        <taxon>Verrucomicrobiia</taxon>
        <taxon>Verrucomicrobiales</taxon>
        <taxon>Verrucomicrobiaceae</taxon>
        <taxon>Luteolibacter</taxon>
    </lineage>
</organism>
<evidence type="ECO:0000259" key="2">
    <source>
        <dbReference type="Pfam" id="PF25455"/>
    </source>
</evidence>
<dbReference type="Pfam" id="PF25455">
    <property type="entry name" value="Beta-barrel_CAF17_C"/>
    <property type="match status" value="1"/>
</dbReference>
<accession>A0ABW5D9S3</accession>
<dbReference type="Proteomes" id="UP001597375">
    <property type="component" value="Unassembled WGS sequence"/>
</dbReference>
<gene>
    <name evidence="3" type="ORF">ACFSSA_06700</name>
</gene>
<dbReference type="PIRSF" id="PIRSF006487">
    <property type="entry name" value="GcvT"/>
    <property type="match status" value="1"/>
</dbReference>
<feature type="domain" description="CAF17 C-terminal" evidence="2">
    <location>
        <begin position="199"/>
        <end position="240"/>
    </location>
</feature>
<dbReference type="InterPro" id="IPR017703">
    <property type="entry name" value="YgfZ/GCV_T_CS"/>
</dbReference>
<comment type="caution">
    <text evidence="3">The sequence shown here is derived from an EMBL/GenBank/DDBJ whole genome shotgun (WGS) entry which is preliminary data.</text>
</comment>
<dbReference type="Gene3D" id="3.30.1360.120">
    <property type="entry name" value="Probable tRNA modification gtpase trme, domain 1"/>
    <property type="match status" value="2"/>
</dbReference>
<evidence type="ECO:0000256" key="1">
    <source>
        <dbReference type="ARBA" id="ARBA00022946"/>
    </source>
</evidence>
<keyword evidence="1" id="KW-0809">Transit peptide</keyword>
<dbReference type="InterPro" id="IPR027266">
    <property type="entry name" value="TrmE/GcvT-like"/>
</dbReference>
<dbReference type="NCBIfam" id="TIGR03317">
    <property type="entry name" value="ygfZ_signature"/>
    <property type="match status" value="1"/>
</dbReference>
<dbReference type="RefSeq" id="WP_386819520.1">
    <property type="nucleotide sequence ID" value="NZ_JBHUIT010000007.1"/>
</dbReference>
<dbReference type="SUPFAM" id="SSF103025">
    <property type="entry name" value="Folate-binding domain"/>
    <property type="match status" value="1"/>
</dbReference>
<dbReference type="InterPro" id="IPR045179">
    <property type="entry name" value="YgfZ/GcvT"/>
</dbReference>
<protein>
    <submittedName>
        <fullName evidence="3">YgfZ/GcvT domain-containing protein</fullName>
    </submittedName>
</protein>
<name>A0ABW5D9S3_9BACT</name>
<evidence type="ECO:0000313" key="3">
    <source>
        <dbReference type="EMBL" id="MFD2256356.1"/>
    </source>
</evidence>
<proteinExistence type="predicted"/>
<keyword evidence="4" id="KW-1185">Reference proteome</keyword>
<reference evidence="4" key="1">
    <citation type="journal article" date="2019" name="Int. J. Syst. Evol. Microbiol.">
        <title>The Global Catalogue of Microorganisms (GCM) 10K type strain sequencing project: providing services to taxonomists for standard genome sequencing and annotation.</title>
        <authorList>
            <consortium name="The Broad Institute Genomics Platform"/>
            <consortium name="The Broad Institute Genome Sequencing Center for Infectious Disease"/>
            <person name="Wu L."/>
            <person name="Ma J."/>
        </authorList>
    </citation>
    <scope>NUCLEOTIDE SEQUENCE [LARGE SCALE GENOMIC DNA]</scope>
    <source>
        <strain evidence="4">CGMCC 4.7106</strain>
    </source>
</reference>